<feature type="compositionally biased region" description="Polar residues" evidence="1">
    <location>
        <begin position="10"/>
        <end position="21"/>
    </location>
</feature>
<evidence type="ECO:0000313" key="2">
    <source>
        <dbReference type="EMBL" id="KAG5617304.1"/>
    </source>
</evidence>
<dbReference type="OrthoDB" id="5357220at2759"/>
<protein>
    <submittedName>
        <fullName evidence="2">Uncharacterized protein</fullName>
    </submittedName>
</protein>
<keyword evidence="3" id="KW-1185">Reference proteome</keyword>
<evidence type="ECO:0000313" key="3">
    <source>
        <dbReference type="Proteomes" id="UP000824120"/>
    </source>
</evidence>
<dbReference type="InterPro" id="IPR012535">
    <property type="entry name" value="Cell_div_Cdc14"/>
</dbReference>
<evidence type="ECO:0000256" key="1">
    <source>
        <dbReference type="SAM" id="MobiDB-lite"/>
    </source>
</evidence>
<proteinExistence type="predicted"/>
<name>A0A9J5ZYI6_SOLCO</name>
<gene>
    <name evidence="2" type="ORF">H5410_017128</name>
</gene>
<dbReference type="PANTHER" id="PTHR34065">
    <property type="entry name" value="CELL DIVISION CONTROL PROTEIN 14"/>
    <property type="match status" value="1"/>
</dbReference>
<dbReference type="PANTHER" id="PTHR34065:SF1">
    <property type="entry name" value="CELL DIVISION CONTROL PROTEIN 14"/>
    <property type="match status" value="1"/>
</dbReference>
<sequence length="135" mass="15575">MYLKAPFWSKDSNSESQTESPSAVAELISSLERQRLYREVTLALRTGLSDARAEFSFLRIRGLRVILKFLRSVAESDTTINLFCHSQSIPDLQDELLWNWFWLHGEAKFGVIFDKDLRLQLDTDEARTAVKGSNY</sequence>
<organism evidence="2 3">
    <name type="scientific">Solanum commersonii</name>
    <name type="common">Commerson's wild potato</name>
    <name type="synonym">Commerson's nightshade</name>
    <dbReference type="NCBI Taxonomy" id="4109"/>
    <lineage>
        <taxon>Eukaryota</taxon>
        <taxon>Viridiplantae</taxon>
        <taxon>Streptophyta</taxon>
        <taxon>Embryophyta</taxon>
        <taxon>Tracheophyta</taxon>
        <taxon>Spermatophyta</taxon>
        <taxon>Magnoliopsida</taxon>
        <taxon>eudicotyledons</taxon>
        <taxon>Gunneridae</taxon>
        <taxon>Pentapetalae</taxon>
        <taxon>asterids</taxon>
        <taxon>lamiids</taxon>
        <taxon>Solanales</taxon>
        <taxon>Solanaceae</taxon>
        <taxon>Solanoideae</taxon>
        <taxon>Solaneae</taxon>
        <taxon>Solanum</taxon>
    </lineage>
</organism>
<accession>A0A9J5ZYI6</accession>
<dbReference type="Proteomes" id="UP000824120">
    <property type="component" value="Chromosome 3"/>
</dbReference>
<dbReference type="EMBL" id="JACXVP010000003">
    <property type="protein sequence ID" value="KAG5617304.1"/>
    <property type="molecule type" value="Genomic_DNA"/>
</dbReference>
<feature type="region of interest" description="Disordered" evidence="1">
    <location>
        <begin position="1"/>
        <end position="21"/>
    </location>
</feature>
<dbReference type="AlphaFoldDB" id="A0A9J5ZYI6"/>
<comment type="caution">
    <text evidence="2">The sequence shown here is derived from an EMBL/GenBank/DDBJ whole genome shotgun (WGS) entry which is preliminary data.</text>
</comment>
<reference evidence="2 3" key="1">
    <citation type="submission" date="2020-09" db="EMBL/GenBank/DDBJ databases">
        <title>De no assembly of potato wild relative species, Solanum commersonii.</title>
        <authorList>
            <person name="Cho K."/>
        </authorList>
    </citation>
    <scope>NUCLEOTIDE SEQUENCE [LARGE SCALE GENOMIC DNA]</scope>
    <source>
        <strain evidence="2">LZ3.2</strain>
        <tissue evidence="2">Leaf</tissue>
    </source>
</reference>